<dbReference type="NCBIfam" id="TIGR01643">
    <property type="entry name" value="YD_repeat_2x"/>
    <property type="match status" value="1"/>
</dbReference>
<accession>A0A3B0ZG70</accession>
<dbReference type="Pfam" id="PF05593">
    <property type="entry name" value="RHS_repeat"/>
    <property type="match status" value="2"/>
</dbReference>
<dbReference type="InterPro" id="IPR045351">
    <property type="entry name" value="DUF6531"/>
</dbReference>
<organism evidence="2">
    <name type="scientific">hydrothermal vent metagenome</name>
    <dbReference type="NCBI Taxonomy" id="652676"/>
    <lineage>
        <taxon>unclassified sequences</taxon>
        <taxon>metagenomes</taxon>
        <taxon>ecological metagenomes</taxon>
    </lineage>
</organism>
<dbReference type="Pfam" id="PF20148">
    <property type="entry name" value="DUF6531"/>
    <property type="match status" value="1"/>
</dbReference>
<proteinExistence type="predicted"/>
<feature type="non-terminal residue" evidence="2">
    <location>
        <position position="456"/>
    </location>
</feature>
<dbReference type="InterPro" id="IPR031325">
    <property type="entry name" value="RHS_repeat"/>
</dbReference>
<dbReference type="Gene3D" id="2.180.10.10">
    <property type="entry name" value="RHS repeat-associated core"/>
    <property type="match status" value="1"/>
</dbReference>
<sequence length="456" mass="49113">MVAVISGDGLGAYDHSLNLLGSNNNQVGRFGNQLFVNSVTGNLVVQQQDEYLASLGLDTGLIRTYNSFGKFDDENGDNWRFNLNKRLTTVTGTFNTVGSTVTKVYSDGFEAVFNYDANTGQYVSTEGGGSHDRLTYDAANTEWTFNSGAVGRDEFYDAFGQLIRSQDVDGNITSYSYASNLLTQITDSSGQTVTLSYSGNNVSSIVTQSVGVNINLVRYGYDSSNRLTQVTVDLSPEDGDISDNNIWTTSYAYNGTSKRLSSIINGNGELVQFTYDASDRISRVIDASGTFTEYNYDNIDTTEVSADANPNVLTDQDSTYFLDNSVLANTDTETYGIDDSAVETALNVEYSVDAGGLEVTNSVPYTLNGQALSTVTEGSRSTDYNLDARRTTSLVIDPNELVPGTVRTGLAGAINDTFYYTIEVPPGATELSFLTSGGTGEMAMYVKQGAQPTTTA</sequence>
<feature type="domain" description="DUF6531" evidence="1">
    <location>
        <begin position="36"/>
        <end position="92"/>
    </location>
</feature>
<dbReference type="AlphaFoldDB" id="A0A3B0ZG70"/>
<evidence type="ECO:0000313" key="2">
    <source>
        <dbReference type="EMBL" id="VAW79676.1"/>
    </source>
</evidence>
<protein>
    <recommendedName>
        <fullName evidence="1">DUF6531 domain-containing protein</fullName>
    </recommendedName>
</protein>
<evidence type="ECO:0000259" key="1">
    <source>
        <dbReference type="Pfam" id="PF20148"/>
    </source>
</evidence>
<name>A0A3B0ZG70_9ZZZZ</name>
<gene>
    <name evidence="2" type="ORF">MNBD_GAMMA12-1235</name>
</gene>
<dbReference type="InterPro" id="IPR006530">
    <property type="entry name" value="YD"/>
</dbReference>
<reference evidence="2" key="1">
    <citation type="submission" date="2018-06" db="EMBL/GenBank/DDBJ databases">
        <authorList>
            <person name="Zhirakovskaya E."/>
        </authorList>
    </citation>
    <scope>NUCLEOTIDE SEQUENCE</scope>
</reference>
<dbReference type="EMBL" id="UOFL01000177">
    <property type="protein sequence ID" value="VAW79676.1"/>
    <property type="molecule type" value="Genomic_DNA"/>
</dbReference>